<keyword evidence="1" id="KW-0472">Membrane</keyword>
<dbReference type="EMBL" id="CP036271">
    <property type="protein sequence ID" value="QDT53028.1"/>
    <property type="molecule type" value="Genomic_DNA"/>
</dbReference>
<organism evidence="2 3">
    <name type="scientific">Caulifigura coniformis</name>
    <dbReference type="NCBI Taxonomy" id="2527983"/>
    <lineage>
        <taxon>Bacteria</taxon>
        <taxon>Pseudomonadati</taxon>
        <taxon>Planctomycetota</taxon>
        <taxon>Planctomycetia</taxon>
        <taxon>Planctomycetales</taxon>
        <taxon>Planctomycetaceae</taxon>
        <taxon>Caulifigura</taxon>
    </lineage>
</organism>
<sequence>MKATIILILCVAFVLAPRVSRGSIRSMLQSATEIVTKKTVKKGVKAGAEQVGESVTRLAAKHGDDLVNKVLHHVGPKGVKLAEAAGDEAGIALRMLARHGDGAMGMAGRTSARKLVSQFGDDAADVIVRHGEVGERIVGQFAEPGVKALMSVGSDGARRMAIMAEGGVLSTQLIDVIATGGQKACSFIWENRAGLAVGATLTAFLASPETFIDGGVSLANGMAEHVAEPVIEGIISPVAGVPVELAKGVAYGTNWTVIVLAGLIGVLFVTRYARPTKRSLASCGVAAVQWFRNRLRRPMRKET</sequence>
<accession>A0A517SA81</accession>
<dbReference type="Proteomes" id="UP000315700">
    <property type="component" value="Chromosome"/>
</dbReference>
<dbReference type="KEGG" id="ccos:Pan44_10430"/>
<keyword evidence="1" id="KW-1133">Transmembrane helix</keyword>
<dbReference type="OrthoDB" id="279119at2"/>
<protein>
    <submittedName>
        <fullName evidence="2">Uncharacterized protein</fullName>
    </submittedName>
</protein>
<dbReference type="RefSeq" id="WP_145027888.1">
    <property type="nucleotide sequence ID" value="NZ_CP036271.1"/>
</dbReference>
<proteinExistence type="predicted"/>
<reference evidence="2 3" key="1">
    <citation type="submission" date="2019-02" db="EMBL/GenBank/DDBJ databases">
        <title>Deep-cultivation of Planctomycetes and their phenomic and genomic characterization uncovers novel biology.</title>
        <authorList>
            <person name="Wiegand S."/>
            <person name="Jogler M."/>
            <person name="Boedeker C."/>
            <person name="Pinto D."/>
            <person name="Vollmers J."/>
            <person name="Rivas-Marin E."/>
            <person name="Kohn T."/>
            <person name="Peeters S.H."/>
            <person name="Heuer A."/>
            <person name="Rast P."/>
            <person name="Oberbeckmann S."/>
            <person name="Bunk B."/>
            <person name="Jeske O."/>
            <person name="Meyerdierks A."/>
            <person name="Storesund J.E."/>
            <person name="Kallscheuer N."/>
            <person name="Luecker S."/>
            <person name="Lage O.M."/>
            <person name="Pohl T."/>
            <person name="Merkel B.J."/>
            <person name="Hornburger P."/>
            <person name="Mueller R.-W."/>
            <person name="Bruemmer F."/>
            <person name="Labrenz M."/>
            <person name="Spormann A.M."/>
            <person name="Op den Camp H."/>
            <person name="Overmann J."/>
            <person name="Amann R."/>
            <person name="Jetten M.S.M."/>
            <person name="Mascher T."/>
            <person name="Medema M.H."/>
            <person name="Devos D.P."/>
            <person name="Kaster A.-K."/>
            <person name="Ovreas L."/>
            <person name="Rohde M."/>
            <person name="Galperin M.Y."/>
            <person name="Jogler C."/>
        </authorList>
    </citation>
    <scope>NUCLEOTIDE SEQUENCE [LARGE SCALE GENOMIC DNA]</scope>
    <source>
        <strain evidence="2 3">Pan44</strain>
    </source>
</reference>
<gene>
    <name evidence="2" type="ORF">Pan44_10430</name>
</gene>
<dbReference type="AlphaFoldDB" id="A0A517SA81"/>
<evidence type="ECO:0000313" key="3">
    <source>
        <dbReference type="Proteomes" id="UP000315700"/>
    </source>
</evidence>
<name>A0A517SA81_9PLAN</name>
<feature type="transmembrane region" description="Helical" evidence="1">
    <location>
        <begin position="249"/>
        <end position="269"/>
    </location>
</feature>
<keyword evidence="1" id="KW-0812">Transmembrane</keyword>
<dbReference type="InParanoid" id="A0A517SA81"/>
<keyword evidence="3" id="KW-1185">Reference proteome</keyword>
<evidence type="ECO:0000313" key="2">
    <source>
        <dbReference type="EMBL" id="QDT53028.1"/>
    </source>
</evidence>
<evidence type="ECO:0000256" key="1">
    <source>
        <dbReference type="SAM" id="Phobius"/>
    </source>
</evidence>